<organism evidence="1 2">
    <name type="scientific">Thermodesulfatator autotrophicus</name>
    <dbReference type="NCBI Taxonomy" id="1795632"/>
    <lineage>
        <taxon>Bacteria</taxon>
        <taxon>Pseudomonadati</taxon>
        <taxon>Thermodesulfobacteriota</taxon>
        <taxon>Thermodesulfobacteria</taxon>
        <taxon>Thermodesulfobacteriales</taxon>
        <taxon>Thermodesulfatatoraceae</taxon>
        <taxon>Thermodesulfatator</taxon>
    </lineage>
</organism>
<dbReference type="AlphaFoldDB" id="A0A177E7S1"/>
<sequence length="59" mass="7067">MKKISLEEESLRRILKEILEEFFDPESTLELRPEVEEKLCQSLKEKEEGKLLSLEEVFK</sequence>
<name>A0A177E7S1_9BACT</name>
<proteinExistence type="predicted"/>
<dbReference type="OrthoDB" id="9964958at2"/>
<protein>
    <submittedName>
        <fullName evidence="1">Uncharacterized protein</fullName>
    </submittedName>
</protein>
<dbReference type="Proteomes" id="UP000076964">
    <property type="component" value="Unassembled WGS sequence"/>
</dbReference>
<accession>A0A177E7S1</accession>
<comment type="caution">
    <text evidence="1">The sequence shown here is derived from an EMBL/GenBank/DDBJ whole genome shotgun (WGS) entry which is preliminary data.</text>
</comment>
<keyword evidence="2" id="KW-1185">Reference proteome</keyword>
<dbReference type="STRING" id="1795632.TH606_05220"/>
<dbReference type="EMBL" id="LSFI01000020">
    <property type="protein sequence ID" value="OAG27756.1"/>
    <property type="molecule type" value="Genomic_DNA"/>
</dbReference>
<evidence type="ECO:0000313" key="1">
    <source>
        <dbReference type="EMBL" id="OAG27756.1"/>
    </source>
</evidence>
<dbReference type="RefSeq" id="WP_068541865.1">
    <property type="nucleotide sequence ID" value="NZ_LSFI01000020.1"/>
</dbReference>
<reference evidence="1 2" key="1">
    <citation type="submission" date="2016-02" db="EMBL/GenBank/DDBJ databases">
        <title>Draft genome sequence of Thermodesulfatator sp. S606.</title>
        <authorList>
            <person name="Lai Q."/>
            <person name="Cao J."/>
            <person name="Dupont S."/>
            <person name="Shao Z."/>
            <person name="Jebbar M."/>
            <person name="Alain K."/>
        </authorList>
    </citation>
    <scope>NUCLEOTIDE SEQUENCE [LARGE SCALE GENOMIC DNA]</scope>
    <source>
        <strain evidence="1 2">S606</strain>
    </source>
</reference>
<gene>
    <name evidence="1" type="ORF">TH606_05220</name>
</gene>
<evidence type="ECO:0000313" key="2">
    <source>
        <dbReference type="Proteomes" id="UP000076964"/>
    </source>
</evidence>